<dbReference type="Proteomes" id="UP001055439">
    <property type="component" value="Chromosome 5"/>
</dbReference>
<feature type="transmembrane region" description="Helical" evidence="10">
    <location>
        <begin position="458"/>
        <end position="476"/>
    </location>
</feature>
<keyword evidence="12" id="KW-1185">Reference proteome</keyword>
<dbReference type="PANTHER" id="PTHR12413:SF1">
    <property type="entry name" value="DOLICHYL PYROPHOSPHATE MAN9GLCNAC2 ALPHA-1,3-GLUCOSYLTRANSFERASE"/>
    <property type="match status" value="1"/>
</dbReference>
<protein>
    <recommendedName>
        <fullName evidence="10">Alpha-1,3-glucosyltransferase</fullName>
        <ecNumber evidence="10">2.4.1.-</ecNumber>
    </recommendedName>
</protein>
<keyword evidence="5 10" id="KW-0808">Transferase</keyword>
<comment type="pathway">
    <text evidence="2 10">Protein modification; protein glycosylation.</text>
</comment>
<dbReference type="OrthoDB" id="4983at2759"/>
<feature type="transmembrane region" description="Helical" evidence="10">
    <location>
        <begin position="181"/>
        <end position="198"/>
    </location>
</feature>
<evidence type="ECO:0000256" key="4">
    <source>
        <dbReference type="ARBA" id="ARBA00022676"/>
    </source>
</evidence>
<evidence type="ECO:0000256" key="2">
    <source>
        <dbReference type="ARBA" id="ARBA00004922"/>
    </source>
</evidence>
<accession>A0A9E7JZF8</accession>
<keyword evidence="4 10" id="KW-0328">Glycosyltransferase</keyword>
<feature type="transmembrane region" description="Helical" evidence="10">
    <location>
        <begin position="270"/>
        <end position="287"/>
    </location>
</feature>
<evidence type="ECO:0000256" key="1">
    <source>
        <dbReference type="ARBA" id="ARBA00004477"/>
    </source>
</evidence>
<gene>
    <name evidence="11" type="ORF">MUK42_20375</name>
</gene>
<dbReference type="PANTHER" id="PTHR12413">
    <property type="entry name" value="DOLICHYL GLYCOSYLTRANSFERASE"/>
    <property type="match status" value="1"/>
</dbReference>
<evidence type="ECO:0000256" key="7">
    <source>
        <dbReference type="ARBA" id="ARBA00022824"/>
    </source>
</evidence>
<dbReference type="GO" id="GO:0042281">
    <property type="term" value="F:dolichyl pyrophosphate Man9GlcNAc2 alpha-1,3-glucosyltransferase activity"/>
    <property type="evidence" value="ECO:0007669"/>
    <property type="project" value="TreeGrafter"/>
</dbReference>
<dbReference type="InterPro" id="IPR004856">
    <property type="entry name" value="Glyco_trans_ALG6/ALG8"/>
</dbReference>
<evidence type="ECO:0000256" key="9">
    <source>
        <dbReference type="ARBA" id="ARBA00023136"/>
    </source>
</evidence>
<feature type="transmembrane region" description="Helical" evidence="10">
    <location>
        <begin position="488"/>
        <end position="507"/>
    </location>
</feature>
<feature type="transmembrane region" description="Helical" evidence="10">
    <location>
        <begin position="400"/>
        <end position="417"/>
    </location>
</feature>
<organism evidence="11 12">
    <name type="scientific">Musa troglodytarum</name>
    <name type="common">fe'i banana</name>
    <dbReference type="NCBI Taxonomy" id="320322"/>
    <lineage>
        <taxon>Eukaryota</taxon>
        <taxon>Viridiplantae</taxon>
        <taxon>Streptophyta</taxon>
        <taxon>Embryophyta</taxon>
        <taxon>Tracheophyta</taxon>
        <taxon>Spermatophyta</taxon>
        <taxon>Magnoliopsida</taxon>
        <taxon>Liliopsida</taxon>
        <taxon>Zingiberales</taxon>
        <taxon>Musaceae</taxon>
        <taxon>Musa</taxon>
    </lineage>
</organism>
<dbReference type="EMBL" id="CP097507">
    <property type="protein sequence ID" value="URE00458.1"/>
    <property type="molecule type" value="Genomic_DNA"/>
</dbReference>
<dbReference type="EC" id="2.4.1.-" evidence="10"/>
<evidence type="ECO:0000256" key="8">
    <source>
        <dbReference type="ARBA" id="ARBA00022989"/>
    </source>
</evidence>
<comment type="similarity">
    <text evidence="3 10">Belongs to the ALG6/ALG8 glucosyltransferase family.</text>
</comment>
<feature type="transmembrane region" description="Helical" evidence="10">
    <location>
        <begin position="40"/>
        <end position="59"/>
    </location>
</feature>
<keyword evidence="7 10" id="KW-0256">Endoplasmic reticulum</keyword>
<evidence type="ECO:0000313" key="11">
    <source>
        <dbReference type="EMBL" id="URE00458.1"/>
    </source>
</evidence>
<comment type="subcellular location">
    <subcellularLocation>
        <location evidence="1 10">Endoplasmic reticulum membrane</location>
        <topology evidence="1 10">Multi-pass membrane protein</topology>
    </subcellularLocation>
</comment>
<name>A0A9E7JZF8_9LILI</name>
<evidence type="ECO:0000256" key="3">
    <source>
        <dbReference type="ARBA" id="ARBA00008715"/>
    </source>
</evidence>
<proteinExistence type="inferred from homology"/>
<feature type="transmembrane region" description="Helical" evidence="10">
    <location>
        <begin position="422"/>
        <end position="438"/>
    </location>
</feature>
<feature type="transmembrane region" description="Helical" evidence="10">
    <location>
        <begin position="327"/>
        <end position="349"/>
    </location>
</feature>
<feature type="transmembrane region" description="Helical" evidence="10">
    <location>
        <begin position="361"/>
        <end position="380"/>
    </location>
</feature>
<evidence type="ECO:0000256" key="5">
    <source>
        <dbReference type="ARBA" id="ARBA00022679"/>
    </source>
</evidence>
<feature type="transmembrane region" description="Helical" evidence="10">
    <location>
        <begin position="143"/>
        <end position="169"/>
    </location>
</feature>
<keyword evidence="9 10" id="KW-0472">Membrane</keyword>
<keyword evidence="8 10" id="KW-1133">Transmembrane helix</keyword>
<dbReference type="GO" id="GO:0005789">
    <property type="term" value="C:endoplasmic reticulum membrane"/>
    <property type="evidence" value="ECO:0007669"/>
    <property type="project" value="UniProtKB-SubCell"/>
</dbReference>
<evidence type="ECO:0000256" key="10">
    <source>
        <dbReference type="RuleBase" id="RU363110"/>
    </source>
</evidence>
<evidence type="ECO:0000313" key="12">
    <source>
        <dbReference type="Proteomes" id="UP001055439"/>
    </source>
</evidence>
<keyword evidence="6 10" id="KW-0812">Transmembrane</keyword>
<feature type="transmembrane region" description="Helical" evidence="10">
    <location>
        <begin position="205"/>
        <end position="221"/>
    </location>
</feature>
<evidence type="ECO:0000256" key="6">
    <source>
        <dbReference type="ARBA" id="ARBA00022692"/>
    </source>
</evidence>
<dbReference type="Pfam" id="PF03155">
    <property type="entry name" value="Alg6_Alg8"/>
    <property type="match status" value="1"/>
</dbReference>
<reference evidence="11" key="1">
    <citation type="submission" date="2022-05" db="EMBL/GenBank/DDBJ databases">
        <title>The Musa troglodytarum L. genome provides insights into the mechanism of non-climacteric behaviour and enrichment of carotenoids.</title>
        <authorList>
            <person name="Wang J."/>
        </authorList>
    </citation>
    <scope>NUCLEOTIDE SEQUENCE</scope>
    <source>
        <tissue evidence="11">Leaf</tissue>
    </source>
</reference>
<dbReference type="AlphaFoldDB" id="A0A9E7JZF8"/>
<sequence>MAKTRARRPPATAFVAAEEELQPGAALFPWSTMRLTPPTAAAVALFALLVRVLVSLGSYSGQGTPPMYGDYEAQRHWMEITLHTPAAEWYRNTTANGLAYWGLDYPPLTAYQSLAHALLINASLPQSLALSSSRGFESHQSKLLMRWTVLSSDLLVFFPAAIYFVWVYFQRNVGGDGEERSAPWFLAMILLNPSLILVDHGHFQYNCISLGFTLGAIAAVLSRNDFAASALFSLAINHKQMSLYFAPAFFSHLLGKCLRRKNPIFEVMKLGFVVIGTFALVWWPYLYSIDSVMEVLNRLAPFERGIFEDYVANFWCSTSVVIKWKRIFTIHSMKFLSLITTILAFLPSFVRQLKAPSDQGFLYSLLNNSFSFYLFSYQVHEKSILLPLLPASLLALQEPLLFGWLMHCALLSMYPLLCRDRLLLQYGAVLSLFGLIFFPPHGNHVTKADKLSTKEKALIALGLSCSIVLHLVYLCFQPPKKYPFLIEALIMFFCFSQFVAFTIYTNIKQWMLLDCSSWAVRVKKDL</sequence>